<keyword evidence="1" id="KW-0175">Coiled coil</keyword>
<evidence type="ECO:0000313" key="4">
    <source>
        <dbReference type="Proteomes" id="UP000002601"/>
    </source>
</evidence>
<feature type="transmembrane region" description="Helical" evidence="2">
    <location>
        <begin position="20"/>
        <end position="42"/>
    </location>
</feature>
<dbReference type="Proteomes" id="UP000002601">
    <property type="component" value="Chromosome"/>
</dbReference>
<protein>
    <submittedName>
        <fullName evidence="3">Uncharacterized protein</fullName>
    </submittedName>
</protein>
<dbReference type="OrthoDB" id="5456747at2"/>
<dbReference type="RefSeq" id="WP_015852084.1">
    <property type="nucleotide sequence ID" value="NC_012881.1"/>
</dbReference>
<keyword evidence="2" id="KW-1133">Transmembrane helix</keyword>
<dbReference type="STRING" id="526222.Desal_2212"/>
<keyword evidence="2" id="KW-0812">Transmembrane</keyword>
<dbReference type="HOGENOM" id="CLU_936046_0_0_7"/>
<keyword evidence="4" id="KW-1185">Reference proteome</keyword>
<accession>C6BWI8</accession>
<dbReference type="KEGG" id="dsa:Desal_2212"/>
<name>C6BWI8_MARSD</name>
<dbReference type="EMBL" id="CP001649">
    <property type="protein sequence ID" value="ACS80268.1"/>
    <property type="molecule type" value="Genomic_DNA"/>
</dbReference>
<feature type="coiled-coil region" evidence="1">
    <location>
        <begin position="105"/>
        <end position="146"/>
    </location>
</feature>
<dbReference type="AlphaFoldDB" id="C6BWI8"/>
<reference evidence="3 4" key="1">
    <citation type="submission" date="2009-06" db="EMBL/GenBank/DDBJ databases">
        <title>Complete sequence of Desulfovibrio salexigens DSM 2638.</title>
        <authorList>
            <consortium name="US DOE Joint Genome Institute"/>
            <person name="Lucas S."/>
            <person name="Copeland A."/>
            <person name="Lapidus A."/>
            <person name="Glavina del Rio T."/>
            <person name="Tice H."/>
            <person name="Bruce D."/>
            <person name="Goodwin L."/>
            <person name="Pitluck S."/>
            <person name="Munk A.C."/>
            <person name="Brettin T."/>
            <person name="Detter J.C."/>
            <person name="Han C."/>
            <person name="Tapia R."/>
            <person name="Larimer F."/>
            <person name="Land M."/>
            <person name="Hauser L."/>
            <person name="Kyrpides N."/>
            <person name="Anderson I."/>
            <person name="Wall J.D."/>
            <person name="Arkin A.P."/>
            <person name="Dehal P."/>
            <person name="Chivian D."/>
            <person name="Giles B."/>
            <person name="Hazen T.C."/>
        </authorList>
    </citation>
    <scope>NUCLEOTIDE SEQUENCE [LARGE SCALE GENOMIC DNA]</scope>
    <source>
        <strain evidence="4">ATCC 14822 / DSM 2638 / NCIMB 8403 / VKM B-1763</strain>
    </source>
</reference>
<dbReference type="TCDB" id="1.A.30.4.3">
    <property type="family name" value="the h(+)- or na(+)-translocating bacterial flagellar motor/exbbd outer membrane transport energizer (mot/exb) superfamily"/>
</dbReference>
<gene>
    <name evidence="3" type="ordered locus">Desal_2212</name>
</gene>
<sequence length="315" mass="34594">MSADSGPPWPGFVDALSTVLMMMVFFTLLMVLVTGTLSYIVALKEVKPGAAHSKEQVETLVAAAQDLSFMEKTSSLDKLTEAMTQSAVLDKEDLVTSPPPERVDIEALEREKEMLEKRVALAESAAWTAHQELQKLKDEVKKQEAAKDPKLAAKLQAALDKIKRLEADGAVEKKVQTEDEYVPPPFVTKMVQGLNNKNRVIILYNKLTSTLEEKTESELLAWVKQNESAIMSKGLLLTATLNHEAVSSSMANSVSFKRLYGLIKYVNDTAHIPKSKIKFRALNEGVPGTNQVVISVGSSFGKTNKSTDLNTTAKK</sequence>
<evidence type="ECO:0000256" key="1">
    <source>
        <dbReference type="SAM" id="Coils"/>
    </source>
</evidence>
<evidence type="ECO:0000256" key="2">
    <source>
        <dbReference type="SAM" id="Phobius"/>
    </source>
</evidence>
<dbReference type="eggNOG" id="ENOG5030TKT">
    <property type="taxonomic scope" value="Bacteria"/>
</dbReference>
<evidence type="ECO:0000313" key="3">
    <source>
        <dbReference type="EMBL" id="ACS80268.1"/>
    </source>
</evidence>
<keyword evidence="2" id="KW-0472">Membrane</keyword>
<proteinExistence type="predicted"/>
<organism evidence="3 4">
    <name type="scientific">Maridesulfovibrio salexigens (strain ATCC 14822 / DSM 2638 / NCIMB 8403 / VKM B-1763)</name>
    <name type="common">Desulfovibrio salexigens</name>
    <dbReference type="NCBI Taxonomy" id="526222"/>
    <lineage>
        <taxon>Bacteria</taxon>
        <taxon>Pseudomonadati</taxon>
        <taxon>Thermodesulfobacteriota</taxon>
        <taxon>Desulfovibrionia</taxon>
        <taxon>Desulfovibrionales</taxon>
        <taxon>Desulfovibrionaceae</taxon>
        <taxon>Maridesulfovibrio</taxon>
    </lineage>
</organism>